<comment type="caution">
    <text evidence="5">The sequence shown here is derived from an EMBL/GenBank/DDBJ whole genome shotgun (WGS) entry which is preliminary data.</text>
</comment>
<protein>
    <recommendedName>
        <fullName evidence="4">Brl1/Brr6 domain-containing protein</fullName>
    </recommendedName>
</protein>
<dbReference type="VEuPathDB" id="FungiDB:CJI96_0004942"/>
<dbReference type="Pfam" id="PF10104">
    <property type="entry name" value="Brr6_like_C_C"/>
    <property type="match status" value="1"/>
</dbReference>
<feature type="region of interest" description="Disordered" evidence="2">
    <location>
        <begin position="1"/>
        <end position="67"/>
    </location>
</feature>
<evidence type="ECO:0000259" key="4">
    <source>
        <dbReference type="SMART" id="SM01042"/>
    </source>
</evidence>
<dbReference type="InterPro" id="IPR040202">
    <property type="entry name" value="Brl1/Brr6"/>
</dbReference>
<feature type="transmembrane region" description="Helical" evidence="3">
    <location>
        <begin position="259"/>
        <end position="278"/>
    </location>
</feature>
<evidence type="ECO:0000256" key="3">
    <source>
        <dbReference type="SAM" id="Phobius"/>
    </source>
</evidence>
<evidence type="ECO:0000256" key="2">
    <source>
        <dbReference type="SAM" id="MobiDB-lite"/>
    </source>
</evidence>
<feature type="transmembrane region" description="Helical" evidence="3">
    <location>
        <begin position="149"/>
        <end position="173"/>
    </location>
</feature>
<name>A0A0L0NTS9_CANAR</name>
<dbReference type="VEuPathDB" id="FungiDB:CJJ09_005475"/>
<dbReference type="GO" id="GO:0006998">
    <property type="term" value="P:nuclear envelope organization"/>
    <property type="evidence" value="ECO:0007669"/>
    <property type="project" value="InterPro"/>
</dbReference>
<dbReference type="GO" id="GO:0055088">
    <property type="term" value="P:lipid homeostasis"/>
    <property type="evidence" value="ECO:0007669"/>
    <property type="project" value="InterPro"/>
</dbReference>
<sequence length="351" mass="41032">MPPKFRVPFGEPQEETQYATPRATHTETDNILAEADSTLDRDDLLPPASNRPTWSQKFQENTAESRKRLPLILKNSPSRTFTEPMNSSTPLSGIQHKIPPKMGRVLFSPTTEVINYEESFDKEKRKNERPLETPTNADFFDNYTRPYILLMYLQLFFNVVLALVVLYIIFSFITTIRADTKHKIELATTDALREISLCSREYYRNKCSTDRRTPALEVPCLEWEKCMNRDPEKIGKSLVTAHTFGEIINEFLKPISWKLIFLLNLILIGSFIATNVLMGSFRRENNYEQLDNLKKLKAMEKRLRDTEIELEEMRRHNSELQKRDRNYLTQQDLALVNDSINYSPLMAKLRR</sequence>
<feature type="domain" description="Brl1/Brr6" evidence="4">
    <location>
        <begin position="149"/>
        <end position="282"/>
    </location>
</feature>
<dbReference type="InterPro" id="IPR018767">
    <property type="entry name" value="Brl1/Brr6_dom"/>
</dbReference>
<dbReference type="VEuPathDB" id="FungiDB:CJJ07_004388"/>
<dbReference type="VEuPathDB" id="FungiDB:CJI97_001931"/>
<gene>
    <name evidence="5" type="ORF">QG37_05973</name>
</gene>
<dbReference type="AlphaFoldDB" id="A0A0L0NTS9"/>
<feature type="coiled-coil region" evidence="1">
    <location>
        <begin position="293"/>
        <end position="323"/>
    </location>
</feature>
<feature type="compositionally biased region" description="Polar residues" evidence="2">
    <location>
        <begin position="50"/>
        <end position="62"/>
    </location>
</feature>
<dbReference type="PANTHER" id="PTHR28136">
    <property type="entry name" value="NUCLEUS EXPORT PROTEIN BRR6"/>
    <property type="match status" value="1"/>
</dbReference>
<keyword evidence="1" id="KW-0175">Coiled coil</keyword>
<keyword evidence="3" id="KW-0812">Transmembrane</keyword>
<organism evidence="5 6">
    <name type="scientific">Candidozyma auris</name>
    <name type="common">Yeast</name>
    <name type="synonym">Candida auris</name>
    <dbReference type="NCBI Taxonomy" id="498019"/>
    <lineage>
        <taxon>Eukaryota</taxon>
        <taxon>Fungi</taxon>
        <taxon>Dikarya</taxon>
        <taxon>Ascomycota</taxon>
        <taxon>Saccharomycotina</taxon>
        <taxon>Pichiomycetes</taxon>
        <taxon>Metschnikowiaceae</taxon>
        <taxon>Candidozyma</taxon>
    </lineage>
</organism>
<proteinExistence type="predicted"/>
<dbReference type="SMART" id="SM01042">
    <property type="entry name" value="Brr6_like_C_C"/>
    <property type="match status" value="1"/>
</dbReference>
<dbReference type="GO" id="GO:0031965">
    <property type="term" value="C:nuclear membrane"/>
    <property type="evidence" value="ECO:0007669"/>
    <property type="project" value="InterPro"/>
</dbReference>
<keyword evidence="3" id="KW-1133">Transmembrane helix</keyword>
<dbReference type="Proteomes" id="UP000037122">
    <property type="component" value="Unassembled WGS sequence"/>
</dbReference>
<keyword evidence="3" id="KW-0472">Membrane</keyword>
<dbReference type="VEuPathDB" id="FungiDB:B9J08_002386"/>
<evidence type="ECO:0000313" key="6">
    <source>
        <dbReference type="Proteomes" id="UP000037122"/>
    </source>
</evidence>
<dbReference type="PANTHER" id="PTHR28136:SF1">
    <property type="entry name" value="NUCLEUS EXPORT PROTEIN BRL1"/>
    <property type="match status" value="1"/>
</dbReference>
<dbReference type="VEuPathDB" id="FungiDB:QG37_05973"/>
<accession>A0A0L0NTS9</accession>
<dbReference type="EMBL" id="LGST01000041">
    <property type="protein sequence ID" value="KND97577.1"/>
    <property type="molecule type" value="Genomic_DNA"/>
</dbReference>
<evidence type="ECO:0000313" key="5">
    <source>
        <dbReference type="EMBL" id="KND97577.1"/>
    </source>
</evidence>
<reference evidence="6" key="1">
    <citation type="journal article" date="2015" name="BMC Genomics">
        <title>Draft genome of a commonly misdiagnosed multidrug resistant pathogen Candida auris.</title>
        <authorList>
            <person name="Chatterjee S."/>
            <person name="Alampalli S.V."/>
            <person name="Nageshan R.K."/>
            <person name="Chettiar S.T."/>
            <person name="Joshi S."/>
            <person name="Tatu U.S."/>
        </authorList>
    </citation>
    <scope>NUCLEOTIDE SEQUENCE [LARGE SCALE GENOMIC DNA]</scope>
    <source>
        <strain evidence="6">6684</strain>
    </source>
</reference>
<evidence type="ECO:0000256" key="1">
    <source>
        <dbReference type="SAM" id="Coils"/>
    </source>
</evidence>